<evidence type="ECO:0000256" key="2">
    <source>
        <dbReference type="ARBA" id="ARBA00006464"/>
    </source>
</evidence>
<dbReference type="InterPro" id="IPR017475">
    <property type="entry name" value="EPS_sugar_tfrase"/>
</dbReference>
<comment type="similarity">
    <text evidence="2">Belongs to the bacterial sugar transferase family.</text>
</comment>
<gene>
    <name evidence="9" type="ORF">UV42_C0007G0011</name>
</gene>
<name>A0A0G1BH72_9BACT</name>
<dbReference type="PANTHER" id="PTHR30576:SF0">
    <property type="entry name" value="UNDECAPRENYL-PHOSPHATE N-ACETYLGALACTOSAMINYL 1-PHOSPHATE TRANSFERASE-RELATED"/>
    <property type="match status" value="1"/>
</dbReference>
<keyword evidence="6 7" id="KW-0472">Membrane</keyword>
<evidence type="ECO:0000259" key="8">
    <source>
        <dbReference type="Pfam" id="PF02397"/>
    </source>
</evidence>
<reference evidence="9 10" key="1">
    <citation type="journal article" date="2015" name="Nature">
        <title>rRNA introns, odd ribosomes, and small enigmatic genomes across a large radiation of phyla.</title>
        <authorList>
            <person name="Brown C.T."/>
            <person name="Hug L.A."/>
            <person name="Thomas B.C."/>
            <person name="Sharon I."/>
            <person name="Castelle C.J."/>
            <person name="Singh A."/>
            <person name="Wilkins M.J."/>
            <person name="Williams K.H."/>
            <person name="Banfield J.F."/>
        </authorList>
    </citation>
    <scope>NUCLEOTIDE SEQUENCE [LARGE SCALE GENOMIC DNA]</scope>
</reference>
<keyword evidence="3 9" id="KW-0808">Transferase</keyword>
<feature type="domain" description="Bacterial sugar transferase" evidence="8">
    <location>
        <begin position="271"/>
        <end position="458"/>
    </location>
</feature>
<feature type="transmembrane region" description="Helical" evidence="7">
    <location>
        <begin position="12"/>
        <end position="30"/>
    </location>
</feature>
<protein>
    <submittedName>
        <fullName evidence="9">Sugar transferase</fullName>
    </submittedName>
</protein>
<dbReference type="AlphaFoldDB" id="A0A0G1BH72"/>
<proteinExistence type="inferred from homology"/>
<sequence>MHAIYRTKQLILLLGDMLFLFIGIMGAFYIRRKGTPTLDEISTGLFWFSILIVLWMVVHYINGMYNIAKHRRKTDVYVTIIQSAVINTLVGVLFFYTIPPDFFNPKTILLLSILLGYSLLFFWHLLFSNLFANKRFNARLLFIGDTPEMHELAEHMYAHPERGYSLVAWISPHKQLQKEAFPHTTFYESSKAIRPSVSVHEIDTVVIAPQVKGDDIILRELYELLFWRTRIISMTSLYEILTGRIPPHTFSESWFLDHLQHASQPIYEHLRRIIDIIIGICLLLLCIALYPVLALLIRIGSPGPIIFHQERVGTGGCTFLLYKFRSMYALAADGSAETKGVEFAQKNDKRVTAIGKFLRKSRLDELPQAINLLKGDISLIGPRPERPEIVRQLEDVMPYYPVRHIIKPGITGWAQINQHYTDTIEQSLQKLQYDLYYIKNRSLLLDLSILLKTVNVVLRGMGQ</sequence>
<accession>A0A0G1BH72</accession>
<evidence type="ECO:0000256" key="6">
    <source>
        <dbReference type="ARBA" id="ARBA00023136"/>
    </source>
</evidence>
<dbReference type="GO" id="GO:0016780">
    <property type="term" value="F:phosphotransferase activity, for other substituted phosphate groups"/>
    <property type="evidence" value="ECO:0007669"/>
    <property type="project" value="TreeGrafter"/>
</dbReference>
<feature type="transmembrane region" description="Helical" evidence="7">
    <location>
        <begin position="76"/>
        <end position="96"/>
    </location>
</feature>
<evidence type="ECO:0000256" key="5">
    <source>
        <dbReference type="ARBA" id="ARBA00022989"/>
    </source>
</evidence>
<dbReference type="EMBL" id="LCEK01000007">
    <property type="protein sequence ID" value="KKS72559.1"/>
    <property type="molecule type" value="Genomic_DNA"/>
</dbReference>
<keyword evidence="4 7" id="KW-0812">Transmembrane</keyword>
<evidence type="ECO:0000256" key="4">
    <source>
        <dbReference type="ARBA" id="ARBA00022692"/>
    </source>
</evidence>
<evidence type="ECO:0000313" key="10">
    <source>
        <dbReference type="Proteomes" id="UP000033867"/>
    </source>
</evidence>
<evidence type="ECO:0000256" key="3">
    <source>
        <dbReference type="ARBA" id="ARBA00022679"/>
    </source>
</evidence>
<dbReference type="PANTHER" id="PTHR30576">
    <property type="entry name" value="COLANIC BIOSYNTHESIS UDP-GLUCOSE LIPID CARRIER TRANSFERASE"/>
    <property type="match status" value="1"/>
</dbReference>
<feature type="transmembrane region" description="Helical" evidence="7">
    <location>
        <begin position="273"/>
        <end position="297"/>
    </location>
</feature>
<organism evidence="9 10">
    <name type="scientific">Candidatus Magasanikbacteria bacterium GW2011_GWE2_42_7</name>
    <dbReference type="NCBI Taxonomy" id="1619052"/>
    <lineage>
        <taxon>Bacteria</taxon>
        <taxon>Candidatus Magasanikiibacteriota</taxon>
    </lineage>
</organism>
<feature type="transmembrane region" description="Helical" evidence="7">
    <location>
        <begin position="45"/>
        <end position="64"/>
    </location>
</feature>
<dbReference type="Pfam" id="PF02397">
    <property type="entry name" value="Bac_transf"/>
    <property type="match status" value="1"/>
</dbReference>
<dbReference type="GO" id="GO:0016020">
    <property type="term" value="C:membrane"/>
    <property type="evidence" value="ECO:0007669"/>
    <property type="project" value="UniProtKB-SubCell"/>
</dbReference>
<evidence type="ECO:0000256" key="7">
    <source>
        <dbReference type="SAM" id="Phobius"/>
    </source>
</evidence>
<comment type="subcellular location">
    <subcellularLocation>
        <location evidence="1">Membrane</location>
        <topology evidence="1">Multi-pass membrane protein</topology>
    </subcellularLocation>
</comment>
<dbReference type="Proteomes" id="UP000033867">
    <property type="component" value="Unassembled WGS sequence"/>
</dbReference>
<comment type="caution">
    <text evidence="9">The sequence shown here is derived from an EMBL/GenBank/DDBJ whole genome shotgun (WGS) entry which is preliminary data.</text>
</comment>
<dbReference type="NCBIfam" id="TIGR03025">
    <property type="entry name" value="EPS_sugtrans"/>
    <property type="match status" value="1"/>
</dbReference>
<keyword evidence="5 7" id="KW-1133">Transmembrane helix</keyword>
<dbReference type="InterPro" id="IPR003362">
    <property type="entry name" value="Bact_transf"/>
</dbReference>
<evidence type="ECO:0000256" key="1">
    <source>
        <dbReference type="ARBA" id="ARBA00004141"/>
    </source>
</evidence>
<evidence type="ECO:0000313" key="9">
    <source>
        <dbReference type="EMBL" id="KKS72559.1"/>
    </source>
</evidence>
<feature type="transmembrane region" description="Helical" evidence="7">
    <location>
        <begin position="108"/>
        <end position="132"/>
    </location>
</feature>